<gene>
    <name evidence="1" type="ORF">B0T23DRAFT_83939</name>
</gene>
<dbReference type="GeneID" id="87879491"/>
<sequence length="231" mass="25183">MTIENGQSPGYARKLQYGLQYGRYGESRSANDTAPGVPLYTNLQCSADDTMLAGCSEIGSSSTRQSRLSSLPRPGLPVGRTLLASHLLVRRMFHVMGRRVSRASRIGAGSRNATSILPAARQAHGPTDTRRGYTYLVVAHDRPRLNLRQNGDSREAAAGGTVGKDSRFTVDGPLYAKENPKHRRHALQRCPLCNLVHSQLLVIQQPLDSESKEGHRGLCVSFCDSAGFDHS</sequence>
<dbReference type="RefSeq" id="XP_062695711.1">
    <property type="nucleotide sequence ID" value="XM_062841869.1"/>
</dbReference>
<comment type="caution">
    <text evidence="1">The sequence shown here is derived from an EMBL/GenBank/DDBJ whole genome shotgun (WGS) entry which is preliminary data.</text>
</comment>
<organism evidence="1 2">
    <name type="scientific">Neurospora hispaniola</name>
    <dbReference type="NCBI Taxonomy" id="588809"/>
    <lineage>
        <taxon>Eukaryota</taxon>
        <taxon>Fungi</taxon>
        <taxon>Dikarya</taxon>
        <taxon>Ascomycota</taxon>
        <taxon>Pezizomycotina</taxon>
        <taxon>Sordariomycetes</taxon>
        <taxon>Sordariomycetidae</taxon>
        <taxon>Sordariales</taxon>
        <taxon>Sordariaceae</taxon>
        <taxon>Neurospora</taxon>
    </lineage>
</organism>
<evidence type="ECO:0000313" key="1">
    <source>
        <dbReference type="EMBL" id="KAK3497447.1"/>
    </source>
</evidence>
<protein>
    <submittedName>
        <fullName evidence="1">Uncharacterized protein</fullName>
    </submittedName>
</protein>
<dbReference type="Proteomes" id="UP001285908">
    <property type="component" value="Unassembled WGS sequence"/>
</dbReference>
<dbReference type="EMBL" id="JAULSX010000002">
    <property type="protein sequence ID" value="KAK3497447.1"/>
    <property type="molecule type" value="Genomic_DNA"/>
</dbReference>
<accession>A0AAJ0ICW7</accession>
<proteinExistence type="predicted"/>
<dbReference type="AlphaFoldDB" id="A0AAJ0ICW7"/>
<evidence type="ECO:0000313" key="2">
    <source>
        <dbReference type="Proteomes" id="UP001285908"/>
    </source>
</evidence>
<keyword evidence="2" id="KW-1185">Reference proteome</keyword>
<reference evidence="1 2" key="1">
    <citation type="journal article" date="2023" name="Mol. Phylogenet. Evol.">
        <title>Genome-scale phylogeny and comparative genomics of the fungal order Sordariales.</title>
        <authorList>
            <person name="Hensen N."/>
            <person name="Bonometti L."/>
            <person name="Westerberg I."/>
            <person name="Brannstrom I.O."/>
            <person name="Guillou S."/>
            <person name="Cros-Aarteil S."/>
            <person name="Calhoun S."/>
            <person name="Haridas S."/>
            <person name="Kuo A."/>
            <person name="Mondo S."/>
            <person name="Pangilinan J."/>
            <person name="Riley R."/>
            <person name="LaButti K."/>
            <person name="Andreopoulos B."/>
            <person name="Lipzen A."/>
            <person name="Chen C."/>
            <person name="Yan M."/>
            <person name="Daum C."/>
            <person name="Ng V."/>
            <person name="Clum A."/>
            <person name="Steindorff A."/>
            <person name="Ohm R.A."/>
            <person name="Martin F."/>
            <person name="Silar P."/>
            <person name="Natvig D.O."/>
            <person name="Lalanne C."/>
            <person name="Gautier V."/>
            <person name="Ament-Velasquez S.L."/>
            <person name="Kruys A."/>
            <person name="Hutchinson M.I."/>
            <person name="Powell A.J."/>
            <person name="Barry K."/>
            <person name="Miller A.N."/>
            <person name="Grigoriev I.V."/>
            <person name="Debuchy R."/>
            <person name="Gladieux P."/>
            <person name="Hiltunen Thoren M."/>
            <person name="Johannesson H."/>
        </authorList>
    </citation>
    <scope>NUCLEOTIDE SEQUENCE [LARGE SCALE GENOMIC DNA]</scope>
    <source>
        <strain evidence="1 2">FGSC 10403</strain>
    </source>
</reference>
<name>A0AAJ0ICW7_9PEZI</name>